<sequence length="157" mass="17891">MDFSIWVDGDSCPVAVRDLIIRFALRLQITTYFVANRVIPIPKRTSLFKMIVTESAEGAADDYIVLHIQHNDLAITRDIPLASRLLDKGITVINDRGTAFSPESIREKLSIRNFNYELAQLGIKSDNINRFDKKDLNNFANCLDKILQSKIRKTHLS</sequence>
<accession>A0A9E2L2V8</accession>
<comment type="caution">
    <text evidence="3">The sequence shown here is derived from an EMBL/GenBank/DDBJ whole genome shotgun (WGS) entry which is preliminary data.</text>
</comment>
<dbReference type="AlphaFoldDB" id="A0A9E2L2V8"/>
<dbReference type="CDD" id="cd18720">
    <property type="entry name" value="PIN_YqxD-like"/>
    <property type="match status" value="1"/>
</dbReference>
<protein>
    <recommendedName>
        <fullName evidence="2">UPF0178 protein IAA16_09215</fullName>
    </recommendedName>
</protein>
<gene>
    <name evidence="3" type="ORF">IAA16_09215</name>
</gene>
<evidence type="ECO:0000256" key="2">
    <source>
        <dbReference type="HAMAP-Rule" id="MF_00489"/>
    </source>
</evidence>
<comment type="similarity">
    <text evidence="1 2">Belongs to the UPF0178 family.</text>
</comment>
<evidence type="ECO:0000256" key="1">
    <source>
        <dbReference type="ARBA" id="ARBA00008522"/>
    </source>
</evidence>
<dbReference type="InterPro" id="IPR003791">
    <property type="entry name" value="UPF0178"/>
</dbReference>
<reference evidence="3" key="2">
    <citation type="submission" date="2021-04" db="EMBL/GenBank/DDBJ databases">
        <authorList>
            <person name="Gilroy R."/>
        </authorList>
    </citation>
    <scope>NUCLEOTIDE SEQUENCE</scope>
    <source>
        <strain evidence="3">Gambia15-2214</strain>
    </source>
</reference>
<name>A0A9E2L2V8_9SPIR</name>
<organism evidence="3 4">
    <name type="scientific">Candidatus Treponema excrementipullorum</name>
    <dbReference type="NCBI Taxonomy" id="2838768"/>
    <lineage>
        <taxon>Bacteria</taxon>
        <taxon>Pseudomonadati</taxon>
        <taxon>Spirochaetota</taxon>
        <taxon>Spirochaetia</taxon>
        <taxon>Spirochaetales</taxon>
        <taxon>Treponemataceae</taxon>
        <taxon>Treponema</taxon>
    </lineage>
</organism>
<dbReference type="EMBL" id="JAHLFV010000211">
    <property type="protein sequence ID" value="MBU3850733.1"/>
    <property type="molecule type" value="Genomic_DNA"/>
</dbReference>
<reference evidence="3" key="1">
    <citation type="journal article" date="2021" name="PeerJ">
        <title>Extensive microbial diversity within the chicken gut microbiome revealed by metagenomics and culture.</title>
        <authorList>
            <person name="Gilroy R."/>
            <person name="Ravi A."/>
            <person name="Getino M."/>
            <person name="Pursley I."/>
            <person name="Horton D.L."/>
            <person name="Alikhan N.F."/>
            <person name="Baker D."/>
            <person name="Gharbi K."/>
            <person name="Hall N."/>
            <person name="Watson M."/>
            <person name="Adriaenssens E.M."/>
            <person name="Foster-Nyarko E."/>
            <person name="Jarju S."/>
            <person name="Secka A."/>
            <person name="Antonio M."/>
            <person name="Oren A."/>
            <person name="Chaudhuri R.R."/>
            <person name="La Ragione R."/>
            <person name="Hildebrand F."/>
            <person name="Pallen M.J."/>
        </authorList>
    </citation>
    <scope>NUCLEOTIDE SEQUENCE</scope>
    <source>
        <strain evidence="3">Gambia15-2214</strain>
    </source>
</reference>
<dbReference type="PANTHER" id="PTHR35146:SF1">
    <property type="entry name" value="UPF0178 PROTEIN YAII"/>
    <property type="match status" value="1"/>
</dbReference>
<evidence type="ECO:0000313" key="4">
    <source>
        <dbReference type="Proteomes" id="UP000823914"/>
    </source>
</evidence>
<evidence type="ECO:0000313" key="3">
    <source>
        <dbReference type="EMBL" id="MBU3850733.1"/>
    </source>
</evidence>
<dbReference type="PANTHER" id="PTHR35146">
    <property type="entry name" value="UPF0178 PROTEIN YAII"/>
    <property type="match status" value="1"/>
</dbReference>
<dbReference type="Proteomes" id="UP000823914">
    <property type="component" value="Unassembled WGS sequence"/>
</dbReference>
<dbReference type="HAMAP" id="MF_00489">
    <property type="entry name" value="UPF0178"/>
    <property type="match status" value="1"/>
</dbReference>
<proteinExistence type="inferred from homology"/>
<dbReference type="Pfam" id="PF02639">
    <property type="entry name" value="DUF188"/>
    <property type="match status" value="1"/>
</dbReference>